<keyword evidence="3 9" id="KW-0547">Nucleotide-binding</keyword>
<dbReference type="SMART" id="SM00962">
    <property type="entry name" value="SRP54"/>
    <property type="match status" value="1"/>
</dbReference>
<keyword evidence="6 9" id="KW-0472">Membrane</keyword>
<feature type="transmembrane region" description="Helical" evidence="10">
    <location>
        <begin position="6"/>
        <end position="24"/>
    </location>
</feature>
<dbReference type="GO" id="GO:0005525">
    <property type="term" value="F:GTP binding"/>
    <property type="evidence" value="ECO:0007669"/>
    <property type="project" value="UniProtKB-UniRule"/>
</dbReference>
<dbReference type="InterPro" id="IPR004390">
    <property type="entry name" value="SR_rcpt_FtsY"/>
</dbReference>
<keyword evidence="13" id="KW-1185">Reference proteome</keyword>
<feature type="domain" description="SRP54-type proteins GTP-binding" evidence="11">
    <location>
        <begin position="340"/>
        <end position="353"/>
    </location>
</feature>
<dbReference type="EMBL" id="CP016908">
    <property type="protein sequence ID" value="APR99515.1"/>
    <property type="molecule type" value="Genomic_DNA"/>
</dbReference>
<evidence type="ECO:0000313" key="13">
    <source>
        <dbReference type="Proteomes" id="UP000185544"/>
    </source>
</evidence>
<comment type="subunit">
    <text evidence="9">Part of the signal recognition particle protein translocation system, which is composed of SRP and FtsY.</text>
</comment>
<comment type="function">
    <text evidence="9">Involved in targeting and insertion of nascent membrane proteins into the cytoplasmic membrane. Acts as a receptor for the complex formed by the signal recognition particle (SRP) and the ribosome-nascent chain (RNC).</text>
</comment>
<dbReference type="STRING" id="1882918.BCY86_01595"/>
<dbReference type="SMART" id="SM00382">
    <property type="entry name" value="AAA"/>
    <property type="match status" value="1"/>
</dbReference>
<dbReference type="InterPro" id="IPR027417">
    <property type="entry name" value="P-loop_NTPase"/>
</dbReference>
<dbReference type="NCBIfam" id="TIGR00064">
    <property type="entry name" value="ftsY"/>
    <property type="match status" value="1"/>
</dbReference>
<evidence type="ECO:0000256" key="5">
    <source>
        <dbReference type="ARBA" id="ARBA00023134"/>
    </source>
</evidence>
<keyword evidence="1 9" id="KW-1003">Cell membrane</keyword>
<evidence type="ECO:0000256" key="2">
    <source>
        <dbReference type="ARBA" id="ARBA00022490"/>
    </source>
</evidence>
<feature type="binding site" evidence="9">
    <location>
        <begin position="319"/>
        <end position="322"/>
    </location>
    <ligand>
        <name>GTP</name>
        <dbReference type="ChEBI" id="CHEBI:37565"/>
    </ligand>
</feature>
<evidence type="ECO:0000256" key="8">
    <source>
        <dbReference type="ARBA" id="ARBA00048027"/>
    </source>
</evidence>
<feature type="binding site" evidence="9">
    <location>
        <begin position="173"/>
        <end position="180"/>
    </location>
    <ligand>
        <name>GTP</name>
        <dbReference type="ChEBI" id="CHEBI:37565"/>
    </ligand>
</feature>
<dbReference type="GO" id="GO:0005737">
    <property type="term" value="C:cytoplasm"/>
    <property type="evidence" value="ECO:0007669"/>
    <property type="project" value="UniProtKB-SubCell"/>
</dbReference>
<dbReference type="CDD" id="cd17874">
    <property type="entry name" value="FtsY"/>
    <property type="match status" value="1"/>
</dbReference>
<dbReference type="OrthoDB" id="9804720at2"/>
<protein>
    <recommendedName>
        <fullName evidence="9">Signal recognition particle receptor FtsY</fullName>
        <shortName evidence="9">SRP receptor</shortName>
        <ecNumber evidence="9">3.6.5.4</ecNumber>
    </recommendedName>
</protein>
<evidence type="ECO:0000256" key="4">
    <source>
        <dbReference type="ARBA" id="ARBA00022801"/>
    </source>
</evidence>
<dbReference type="RefSeq" id="WP_075276162.1">
    <property type="nucleotide sequence ID" value="NZ_CP016908.1"/>
</dbReference>
<dbReference type="GO" id="GO:0003924">
    <property type="term" value="F:GTPase activity"/>
    <property type="evidence" value="ECO:0007669"/>
    <property type="project" value="UniProtKB-UniRule"/>
</dbReference>
<keyword evidence="4 9" id="KW-0378">Hydrolase</keyword>
<accession>A0A1L6MVT4</accession>
<dbReference type="PANTHER" id="PTHR43134">
    <property type="entry name" value="SIGNAL RECOGNITION PARTICLE RECEPTOR SUBUNIT ALPHA"/>
    <property type="match status" value="1"/>
</dbReference>
<comment type="catalytic activity">
    <reaction evidence="8 9">
        <text>GTP + H2O = GDP + phosphate + H(+)</text>
        <dbReference type="Rhea" id="RHEA:19669"/>
        <dbReference type="ChEBI" id="CHEBI:15377"/>
        <dbReference type="ChEBI" id="CHEBI:15378"/>
        <dbReference type="ChEBI" id="CHEBI:37565"/>
        <dbReference type="ChEBI" id="CHEBI:43474"/>
        <dbReference type="ChEBI" id="CHEBI:58189"/>
        <dbReference type="EC" id="3.6.5.4"/>
    </reaction>
</comment>
<feature type="binding site" evidence="9">
    <location>
        <begin position="255"/>
        <end position="259"/>
    </location>
    <ligand>
        <name>GTP</name>
        <dbReference type="ChEBI" id="CHEBI:37565"/>
    </ligand>
</feature>
<reference evidence="12 13" key="1">
    <citation type="submission" date="2016-08" db="EMBL/GenBank/DDBJ databases">
        <title>Identification and validation of antigenic proteins from Pajaroellobacter abortibovis using de-novo genome sequence assembly and reverse vaccinology.</title>
        <authorList>
            <person name="Welly B.T."/>
            <person name="Miller M.R."/>
            <person name="Stott J.L."/>
            <person name="Blanchard M.T."/>
            <person name="Islas-Trejo A.D."/>
            <person name="O'Rourke S.M."/>
            <person name="Young A.E."/>
            <person name="Medrano J.F."/>
            <person name="Van Eenennaam A.L."/>
        </authorList>
    </citation>
    <scope>NUCLEOTIDE SEQUENCE [LARGE SCALE GENOMIC DNA]</scope>
    <source>
        <strain evidence="12 13">BTF92-0548A/99-0131</strain>
    </source>
</reference>
<comment type="similarity">
    <text evidence="9">Belongs to the GTP-binding SRP family. FtsY subfamily.</text>
</comment>
<dbReference type="FunFam" id="3.40.50.300:FF:000053">
    <property type="entry name" value="Signal recognition particle receptor FtsY"/>
    <property type="match status" value="1"/>
</dbReference>
<dbReference type="AlphaFoldDB" id="A0A1L6MVT4"/>
<dbReference type="InterPro" id="IPR042101">
    <property type="entry name" value="SRP54_N_sf"/>
</dbReference>
<dbReference type="PROSITE" id="PS00300">
    <property type="entry name" value="SRP54"/>
    <property type="match status" value="1"/>
</dbReference>
<dbReference type="SMART" id="SM00963">
    <property type="entry name" value="SRP54_N"/>
    <property type="match status" value="1"/>
</dbReference>
<evidence type="ECO:0000256" key="7">
    <source>
        <dbReference type="ARBA" id="ARBA00023170"/>
    </source>
</evidence>
<dbReference type="GO" id="GO:0005047">
    <property type="term" value="F:signal recognition particle binding"/>
    <property type="evidence" value="ECO:0007669"/>
    <property type="project" value="TreeGrafter"/>
</dbReference>
<evidence type="ECO:0000259" key="11">
    <source>
        <dbReference type="PROSITE" id="PS00300"/>
    </source>
</evidence>
<keyword evidence="10" id="KW-0812">Transmembrane</keyword>
<dbReference type="InterPro" id="IPR000897">
    <property type="entry name" value="SRP54_GTPase_dom"/>
</dbReference>
<sequence length="376" mass="40829">MDTEYIALGVGALIAISSLSIPKFRQKTRTIRQVSPSAKREPPLKTKPEDMVYTQTTEVLSSQSQTNAIQAIRKGLTSARGVFFSRLSTLLASHRTIDADLLEKMEEIMLTSDVGVQTTQMLLSKLRKAVGQRVATDPDTIWAILCEEARHILSIDHPPLSIVAQPTVVLFVGVNGVGKTTSIGKLGAHFIQQGKKVLLVAGDTFRAAASEQLTIWSERIGAQVICGQPQTDPSSLIFKSIAEGKKSKTDLILIDTAGRLPTKVPLMDEMRKIHRTIAKAAEGASHETLLVLDATTGQNAIEQAKAFKDVANVTGIILTKLDGTAKGGILLRICHELHLPVFYIGLGEGVENLQPFHADDFVEALFGREPIRERAA</sequence>
<dbReference type="Gene3D" id="3.40.50.300">
    <property type="entry name" value="P-loop containing nucleotide triphosphate hydrolases"/>
    <property type="match status" value="1"/>
</dbReference>
<dbReference type="InterPro" id="IPR036225">
    <property type="entry name" value="SRP/SRP_N"/>
</dbReference>
<comment type="subcellular location">
    <subcellularLocation>
        <location evidence="9">Cell membrane</location>
        <topology evidence="9">Peripheral membrane protein</topology>
        <orientation evidence="9">Cytoplasmic side</orientation>
    </subcellularLocation>
    <subcellularLocation>
        <location evidence="9">Cytoplasm</location>
    </subcellularLocation>
</comment>
<dbReference type="SUPFAM" id="SSF52540">
    <property type="entry name" value="P-loop containing nucleoside triphosphate hydrolases"/>
    <property type="match status" value="1"/>
</dbReference>
<dbReference type="EC" id="3.6.5.4" evidence="9"/>
<organism evidence="12 13">
    <name type="scientific">Pajaroellobacter abortibovis</name>
    <dbReference type="NCBI Taxonomy" id="1882918"/>
    <lineage>
        <taxon>Bacteria</taxon>
        <taxon>Pseudomonadati</taxon>
        <taxon>Myxococcota</taxon>
        <taxon>Polyangia</taxon>
        <taxon>Polyangiales</taxon>
        <taxon>Polyangiaceae</taxon>
    </lineage>
</organism>
<dbReference type="InterPro" id="IPR013822">
    <property type="entry name" value="Signal_recog_particl_SRP54_hlx"/>
</dbReference>
<dbReference type="PANTHER" id="PTHR43134:SF1">
    <property type="entry name" value="SIGNAL RECOGNITION PARTICLE RECEPTOR SUBUNIT ALPHA"/>
    <property type="match status" value="1"/>
</dbReference>
<evidence type="ECO:0000256" key="9">
    <source>
        <dbReference type="HAMAP-Rule" id="MF_00920"/>
    </source>
</evidence>
<gene>
    <name evidence="9" type="primary">ftsY</name>
    <name evidence="12" type="ORF">BCY86_01595</name>
</gene>
<dbReference type="Pfam" id="PF00448">
    <property type="entry name" value="SRP54"/>
    <property type="match status" value="1"/>
</dbReference>
<dbReference type="Gene3D" id="1.20.120.140">
    <property type="entry name" value="Signal recognition particle SRP54, nucleotide-binding domain"/>
    <property type="match status" value="1"/>
</dbReference>
<dbReference type="Proteomes" id="UP000185544">
    <property type="component" value="Chromosome"/>
</dbReference>
<name>A0A1L6MVT4_9BACT</name>
<keyword evidence="7 9" id="KW-0675">Receptor</keyword>
<evidence type="ECO:0000313" key="12">
    <source>
        <dbReference type="EMBL" id="APR99515.1"/>
    </source>
</evidence>
<evidence type="ECO:0000256" key="10">
    <source>
        <dbReference type="SAM" id="Phobius"/>
    </source>
</evidence>
<evidence type="ECO:0000256" key="1">
    <source>
        <dbReference type="ARBA" id="ARBA00022475"/>
    </source>
</evidence>
<dbReference type="GO" id="GO:0006614">
    <property type="term" value="P:SRP-dependent cotranslational protein targeting to membrane"/>
    <property type="evidence" value="ECO:0007669"/>
    <property type="project" value="InterPro"/>
</dbReference>
<dbReference type="Pfam" id="PF02881">
    <property type="entry name" value="SRP54_N"/>
    <property type="match status" value="1"/>
</dbReference>
<dbReference type="SUPFAM" id="SSF47364">
    <property type="entry name" value="Domain of the SRP/SRP receptor G-proteins"/>
    <property type="match status" value="1"/>
</dbReference>
<proteinExistence type="inferred from homology"/>
<evidence type="ECO:0000256" key="3">
    <source>
        <dbReference type="ARBA" id="ARBA00022741"/>
    </source>
</evidence>
<evidence type="ECO:0000256" key="6">
    <source>
        <dbReference type="ARBA" id="ARBA00023136"/>
    </source>
</evidence>
<keyword evidence="10" id="KW-1133">Transmembrane helix</keyword>
<dbReference type="HAMAP" id="MF_00920">
    <property type="entry name" value="FtsY"/>
    <property type="match status" value="1"/>
</dbReference>
<keyword evidence="5 9" id="KW-0342">GTP-binding</keyword>
<keyword evidence="2 9" id="KW-0963">Cytoplasm</keyword>
<dbReference type="InterPro" id="IPR003593">
    <property type="entry name" value="AAA+_ATPase"/>
</dbReference>
<dbReference type="GO" id="GO:0005886">
    <property type="term" value="C:plasma membrane"/>
    <property type="evidence" value="ECO:0007669"/>
    <property type="project" value="UniProtKB-SubCell"/>
</dbReference>
<dbReference type="KEGG" id="pabo:BCY86_01595"/>